<keyword evidence="3" id="KW-1185">Reference proteome</keyword>
<dbReference type="EMBL" id="MZGX01000002">
    <property type="protein sequence ID" value="OPX45876.1"/>
    <property type="molecule type" value="Genomic_DNA"/>
</dbReference>
<dbReference type="Pfam" id="PF11823">
    <property type="entry name" value="Se_S_carrier"/>
    <property type="match status" value="1"/>
</dbReference>
<dbReference type="OrthoDB" id="1739775at2"/>
<accession>A0A1V4SQZ2</accession>
<evidence type="ECO:0000313" key="2">
    <source>
        <dbReference type="EMBL" id="OPX45876.1"/>
    </source>
</evidence>
<evidence type="ECO:0000259" key="1">
    <source>
        <dbReference type="Pfam" id="PF11823"/>
    </source>
</evidence>
<dbReference type="Proteomes" id="UP000191554">
    <property type="component" value="Unassembled WGS sequence"/>
</dbReference>
<feature type="domain" description="Putative Se/S carrier protein-like" evidence="1">
    <location>
        <begin position="5"/>
        <end position="71"/>
    </location>
</feature>
<gene>
    <name evidence="2" type="ORF">CLHUN_03490</name>
</gene>
<name>A0A1V4SQZ2_RUMHU</name>
<dbReference type="STRING" id="48256.CLHUN_03490"/>
<reference evidence="2 3" key="1">
    <citation type="submission" date="2017-03" db="EMBL/GenBank/DDBJ databases">
        <title>Genome sequence of Clostridium hungatei DSM 14427.</title>
        <authorList>
            <person name="Poehlein A."/>
            <person name="Daniel R."/>
        </authorList>
    </citation>
    <scope>NUCLEOTIDE SEQUENCE [LARGE SCALE GENOMIC DNA]</scope>
    <source>
        <strain evidence="2 3">DSM 14427</strain>
    </source>
</reference>
<sequence length="87" mass="9301">MGKSYLIIAKNTGQMMLVDKIMRDNGIKTEIVPAPPRPGMACTKAVKISDSGLSLGKQLLSEKKVEVNSIVADEALVLGAFINSKLN</sequence>
<proteinExistence type="predicted"/>
<protein>
    <recommendedName>
        <fullName evidence="1">Putative Se/S carrier protein-like domain-containing protein</fullName>
    </recommendedName>
</protein>
<evidence type="ECO:0000313" key="3">
    <source>
        <dbReference type="Proteomes" id="UP000191554"/>
    </source>
</evidence>
<dbReference type="InterPro" id="IPR021778">
    <property type="entry name" value="Se/S_carrier-like"/>
</dbReference>
<comment type="caution">
    <text evidence="2">The sequence shown here is derived from an EMBL/GenBank/DDBJ whole genome shotgun (WGS) entry which is preliminary data.</text>
</comment>
<dbReference type="RefSeq" id="WP_080062840.1">
    <property type="nucleotide sequence ID" value="NZ_MZGX01000002.1"/>
</dbReference>
<dbReference type="AlphaFoldDB" id="A0A1V4SQZ2"/>
<organism evidence="2 3">
    <name type="scientific">Ruminiclostridium hungatei</name>
    <name type="common">Clostridium hungatei</name>
    <dbReference type="NCBI Taxonomy" id="48256"/>
    <lineage>
        <taxon>Bacteria</taxon>
        <taxon>Bacillati</taxon>
        <taxon>Bacillota</taxon>
        <taxon>Clostridia</taxon>
        <taxon>Eubacteriales</taxon>
        <taxon>Oscillospiraceae</taxon>
        <taxon>Ruminiclostridium</taxon>
    </lineage>
</organism>